<dbReference type="AlphaFoldDB" id="A0A917EFU2"/>
<dbReference type="SUPFAM" id="SSF52540">
    <property type="entry name" value="P-loop containing nucleoside triphosphate hydrolases"/>
    <property type="match status" value="1"/>
</dbReference>
<dbReference type="InterPro" id="IPR054798">
    <property type="entry name" value="Spaf_1101-like"/>
</dbReference>
<sequence length="841" mass="98359">MKNSLNLEVEKAYKKISGEKNSFGKYYKTLFHVHTPESHDYKVFFDWKGYSESSFKQLTIEDYINEIKKQKLFPDEYFLTENGEKVFYRNYEKNGFKDEIDMLSFLIVAQSLYNQGISTVVVSDHNTILGIKKLKKAIDLLSDLSINKEKIKVISGLEISCADRVHVLVAFPEYKTQFIEKWLIDNLMNENEGTFKASLEVLDTFLNQGFITYIAHINSSDVFNEGKHFSNAYKKKLFSSKYANYMGVSNSLKISQVQNFLSNINKALHPSFLLDNDSHCIEEHDRNPMWVKFSSRNYEQLKEALSEYDVSVELDNPRGNNNKVIRGLFIPQIKNSFLLNNNSDFVLKFSESLNCLIGGRGTGKSTILDLLQLILSQNADSKQKFEFLTKHSRVYVLYEMFEKEYIVELNLPVPRQGEEIYDTYGVRTKSTTKFWFYSKLLKTKIKDSYLSIYEVLNSNQFKKVNKSEKYDLVDKMFDNRYSVNQLVNIASDEKISDFLYNILSKDKEFAQYKFQCKIFSKSSITSIISLENIKLKKQENDLKSVIMPFNEYQADKLQIVYSQKLDYYIPENFENWFFPEGKNLNNPFQGYRITHREIVEYLSTIFLKRGFINFVNIMNSRELDQQFSIENFSKNTELSNNISHIDLIEIDENNITKLFEKIYNLWDNSDNKLIQSYLNDIYNNCEKLSLEFNINSKVTDGSKKPIFKIVSELSLGQKVVAMLDFILAYSEFTNDNRPLLIDQPEDNLDSRYIYNNLVKVLREVKYKRQIIIATHNATIVTNAMSDLVVLMDSDGEHGWVSQTGYPSEKRIKKYIVNYLEGGKESFEHKVKMYQDVIDIHK</sequence>
<evidence type="ECO:0000259" key="1">
    <source>
        <dbReference type="Pfam" id="PF13175"/>
    </source>
</evidence>
<name>A0A917EFU2_9STRE</name>
<evidence type="ECO:0000313" key="2">
    <source>
        <dbReference type="EMBL" id="GGE34456.1"/>
    </source>
</evidence>
<dbReference type="SUPFAM" id="SSF89550">
    <property type="entry name" value="PHP domain-like"/>
    <property type="match status" value="1"/>
</dbReference>
<dbReference type="GO" id="GO:0000731">
    <property type="term" value="P:DNA synthesis involved in DNA repair"/>
    <property type="evidence" value="ECO:0007669"/>
    <property type="project" value="TreeGrafter"/>
</dbReference>
<dbReference type="Gene3D" id="3.40.50.300">
    <property type="entry name" value="P-loop containing nucleotide triphosphate hydrolases"/>
    <property type="match status" value="2"/>
</dbReference>
<evidence type="ECO:0000313" key="3">
    <source>
        <dbReference type="Proteomes" id="UP000660801"/>
    </source>
</evidence>
<dbReference type="InterPro" id="IPR027417">
    <property type="entry name" value="P-loop_NTPase"/>
</dbReference>
<feature type="domain" description="Endonuclease GajA/Old nuclease/RecF-like AAA" evidence="1">
    <location>
        <begin position="344"/>
        <end position="780"/>
    </location>
</feature>
<dbReference type="OrthoDB" id="9791620at2"/>
<dbReference type="RefSeq" id="WP_068993322.1">
    <property type="nucleotide sequence ID" value="NZ_BMJN01000026.1"/>
</dbReference>
<dbReference type="Proteomes" id="UP000660801">
    <property type="component" value="Unassembled WGS sequence"/>
</dbReference>
<dbReference type="NCBIfam" id="NF045781">
    <property type="entry name" value="Spaf1101_AAA_ATP"/>
    <property type="match status" value="1"/>
</dbReference>
<dbReference type="Gene3D" id="3.20.20.140">
    <property type="entry name" value="Metal-dependent hydrolases"/>
    <property type="match status" value="1"/>
</dbReference>
<proteinExistence type="predicted"/>
<dbReference type="InterPro" id="IPR041685">
    <property type="entry name" value="AAA_GajA/Old/RecF-like"/>
</dbReference>
<reference evidence="2" key="2">
    <citation type="submission" date="2020-09" db="EMBL/GenBank/DDBJ databases">
        <authorList>
            <person name="Sun Q."/>
            <person name="Zhou Y."/>
        </authorList>
    </citation>
    <scope>NUCLEOTIDE SEQUENCE</scope>
    <source>
        <strain evidence="2">CGMCC 1.15533</strain>
    </source>
</reference>
<dbReference type="Pfam" id="PF13175">
    <property type="entry name" value="AAA_15"/>
    <property type="match status" value="1"/>
</dbReference>
<dbReference type="EMBL" id="BMJN01000026">
    <property type="protein sequence ID" value="GGE34456.1"/>
    <property type="molecule type" value="Genomic_DNA"/>
</dbReference>
<dbReference type="InterPro" id="IPR016195">
    <property type="entry name" value="Pol/histidinol_Pase-like"/>
</dbReference>
<organism evidence="2 3">
    <name type="scientific">Streptococcus himalayensis</name>
    <dbReference type="NCBI Taxonomy" id="1888195"/>
    <lineage>
        <taxon>Bacteria</taxon>
        <taxon>Bacillati</taxon>
        <taxon>Bacillota</taxon>
        <taxon>Bacilli</taxon>
        <taxon>Lactobacillales</taxon>
        <taxon>Streptococcaceae</taxon>
        <taxon>Streptococcus</taxon>
    </lineage>
</organism>
<dbReference type="PANTHER" id="PTHR32182:SF22">
    <property type="entry name" value="ATP-DEPENDENT ENDONUCLEASE, OLD FAMILY-RELATED"/>
    <property type="match status" value="1"/>
</dbReference>
<reference evidence="2" key="1">
    <citation type="journal article" date="2014" name="Int. J. Syst. Evol. Microbiol.">
        <title>Complete genome sequence of Corynebacterium casei LMG S-19264T (=DSM 44701T), isolated from a smear-ripened cheese.</title>
        <authorList>
            <consortium name="US DOE Joint Genome Institute (JGI-PGF)"/>
            <person name="Walter F."/>
            <person name="Albersmeier A."/>
            <person name="Kalinowski J."/>
            <person name="Ruckert C."/>
        </authorList>
    </citation>
    <scope>NUCLEOTIDE SEQUENCE</scope>
    <source>
        <strain evidence="2">CGMCC 1.15533</strain>
    </source>
</reference>
<dbReference type="GO" id="GO:0006302">
    <property type="term" value="P:double-strand break repair"/>
    <property type="evidence" value="ECO:0007669"/>
    <property type="project" value="TreeGrafter"/>
</dbReference>
<protein>
    <recommendedName>
        <fullName evidence="1">Endonuclease GajA/Old nuclease/RecF-like AAA domain-containing protein</fullName>
    </recommendedName>
</protein>
<gene>
    <name evidence="2" type="ORF">GCM10011510_14740</name>
</gene>
<accession>A0A917EFU2</accession>
<comment type="caution">
    <text evidence="2">The sequence shown here is derived from an EMBL/GenBank/DDBJ whole genome shotgun (WGS) entry which is preliminary data.</text>
</comment>
<dbReference type="PANTHER" id="PTHR32182">
    <property type="entry name" value="DNA REPLICATION AND REPAIR PROTEIN RECF"/>
    <property type="match status" value="1"/>
</dbReference>
<keyword evidence="3" id="KW-1185">Reference proteome</keyword>